<keyword evidence="3" id="KW-1185">Reference proteome</keyword>
<dbReference type="GeneID" id="27358765"/>
<dbReference type="InterPro" id="IPR046341">
    <property type="entry name" value="SET_dom_sf"/>
</dbReference>
<dbReference type="AlphaFoldDB" id="A0A0D2BUI2"/>
<dbReference type="InterPro" id="IPR050600">
    <property type="entry name" value="SETD3_SETD6_MTase"/>
</dbReference>
<dbReference type="GO" id="GO:0016279">
    <property type="term" value="F:protein-lysine N-methyltransferase activity"/>
    <property type="evidence" value="ECO:0007669"/>
    <property type="project" value="InterPro"/>
</dbReference>
<dbReference type="EMBL" id="KN847337">
    <property type="protein sequence ID" value="KIW41102.1"/>
    <property type="molecule type" value="Genomic_DNA"/>
</dbReference>
<name>A0A0D2BUI2_9EURO</name>
<reference evidence="2 3" key="1">
    <citation type="submission" date="2015-01" db="EMBL/GenBank/DDBJ databases">
        <title>The Genome Sequence of Exophiala oligosperma CBS72588.</title>
        <authorList>
            <consortium name="The Broad Institute Genomics Platform"/>
            <person name="Cuomo C."/>
            <person name="de Hoog S."/>
            <person name="Gorbushina A."/>
            <person name="Stielow B."/>
            <person name="Teixiera M."/>
            <person name="Abouelleil A."/>
            <person name="Chapman S.B."/>
            <person name="Priest M."/>
            <person name="Young S.K."/>
            <person name="Wortman J."/>
            <person name="Nusbaum C."/>
            <person name="Birren B."/>
        </authorList>
    </citation>
    <scope>NUCLEOTIDE SEQUENCE [LARGE SCALE GENOMIC DNA]</scope>
    <source>
        <strain evidence="2 3">CBS 72588</strain>
    </source>
</reference>
<protein>
    <recommendedName>
        <fullName evidence="1">SET domain-containing protein</fullName>
    </recommendedName>
</protein>
<gene>
    <name evidence="2" type="ORF">PV06_06691</name>
</gene>
<dbReference type="RefSeq" id="XP_016261318.1">
    <property type="nucleotide sequence ID" value="XM_016407838.1"/>
</dbReference>
<evidence type="ECO:0000313" key="2">
    <source>
        <dbReference type="EMBL" id="KIW41102.1"/>
    </source>
</evidence>
<dbReference type="CDD" id="cd19177">
    <property type="entry name" value="SET_SETD4"/>
    <property type="match status" value="1"/>
</dbReference>
<organism evidence="2 3">
    <name type="scientific">Exophiala oligosperma</name>
    <dbReference type="NCBI Taxonomy" id="215243"/>
    <lineage>
        <taxon>Eukaryota</taxon>
        <taxon>Fungi</taxon>
        <taxon>Dikarya</taxon>
        <taxon>Ascomycota</taxon>
        <taxon>Pezizomycotina</taxon>
        <taxon>Eurotiomycetes</taxon>
        <taxon>Chaetothyriomycetidae</taxon>
        <taxon>Chaetothyriales</taxon>
        <taxon>Herpotrichiellaceae</taxon>
        <taxon>Exophiala</taxon>
    </lineage>
</organism>
<dbReference type="HOGENOM" id="CLU_041939_3_2_1"/>
<feature type="domain" description="SET" evidence="1">
    <location>
        <begin position="19"/>
        <end position="224"/>
    </location>
</feature>
<sequence length="373" mass="42768">MSNHDSLTEWALSRGYKLNGIKAHAFAGRGLGVIAERNIEPGEALMIIPMRAVRTAETVPRKIVESVDSCSNNGLLAAELAQDESSEFAVWRQSLPSMQDLQTMPVVWEEVVAQCLPSKARGILSKQAAKIRKDWDAVTAGHIDVSFENFRYFWLLVNTRTFYYTPSNMKTAPVSSEECLAVVPYGDYFNHSDVGCKVAYSASSYEITADRRYSKGEEVFLSYGNHSNDLLLVEYGFIFDGNRWDETTLDDVVIPLLSEDRKKILQNEGYWLDYHLDRDGPCYRTKVAVRLLCMPLRQWRRGLAKGFDDDDRYKRMVNEHLLRVFGNYRRIVSERLEQASNLSVGIEAQKDILRRRWGQIDKMILDAIEQIKR</sequence>
<dbReference type="PANTHER" id="PTHR13271:SF137">
    <property type="entry name" value="SET DOMAIN-CONTAINING PROTEIN"/>
    <property type="match status" value="1"/>
</dbReference>
<dbReference type="OrthoDB" id="341421at2759"/>
<dbReference type="PANTHER" id="PTHR13271">
    <property type="entry name" value="UNCHARACTERIZED PUTATIVE METHYLTRANSFERASE"/>
    <property type="match status" value="1"/>
</dbReference>
<evidence type="ECO:0000259" key="1">
    <source>
        <dbReference type="PROSITE" id="PS50280"/>
    </source>
</evidence>
<dbReference type="Pfam" id="PF00856">
    <property type="entry name" value="SET"/>
    <property type="match status" value="1"/>
</dbReference>
<proteinExistence type="predicted"/>
<dbReference type="InterPro" id="IPR044429">
    <property type="entry name" value="SETD4_SET"/>
</dbReference>
<dbReference type="Proteomes" id="UP000053342">
    <property type="component" value="Unassembled WGS sequence"/>
</dbReference>
<dbReference type="Gene3D" id="3.90.1410.10">
    <property type="entry name" value="set domain protein methyltransferase, domain 1"/>
    <property type="match status" value="1"/>
</dbReference>
<dbReference type="SUPFAM" id="SSF82199">
    <property type="entry name" value="SET domain"/>
    <property type="match status" value="1"/>
</dbReference>
<dbReference type="VEuPathDB" id="FungiDB:PV06_06691"/>
<dbReference type="PROSITE" id="PS50280">
    <property type="entry name" value="SET"/>
    <property type="match status" value="1"/>
</dbReference>
<dbReference type="InterPro" id="IPR001214">
    <property type="entry name" value="SET_dom"/>
</dbReference>
<accession>A0A0D2BUI2</accession>
<dbReference type="STRING" id="215243.A0A0D2BUI2"/>
<evidence type="ECO:0000313" key="3">
    <source>
        <dbReference type="Proteomes" id="UP000053342"/>
    </source>
</evidence>